<dbReference type="RefSeq" id="WP_166258193.1">
    <property type="nucleotide sequence ID" value="NZ_JAAMOW010000007.1"/>
</dbReference>
<dbReference type="SUPFAM" id="SSF103473">
    <property type="entry name" value="MFS general substrate transporter"/>
    <property type="match status" value="1"/>
</dbReference>
<proteinExistence type="inferred from homology"/>
<evidence type="ECO:0000256" key="5">
    <source>
        <dbReference type="ARBA" id="ARBA00022989"/>
    </source>
</evidence>
<evidence type="ECO:0000256" key="1">
    <source>
        <dbReference type="ARBA" id="ARBA00004651"/>
    </source>
</evidence>
<reference evidence="8 9" key="1">
    <citation type="journal article" date="2014" name="Int. J. Syst. Evol. Microbiol.">
        <title>Solimonas terrae sp. nov., isolated from soil.</title>
        <authorList>
            <person name="Kim S.J."/>
            <person name="Moon J.Y."/>
            <person name="Weon H.Y."/>
            <person name="Ahn J.H."/>
            <person name="Chen W.M."/>
            <person name="Kwon S.W."/>
        </authorList>
    </citation>
    <scope>NUCLEOTIDE SEQUENCE [LARGE SCALE GENOMIC DNA]</scope>
    <source>
        <strain evidence="8 9">KIS83-12</strain>
    </source>
</reference>
<evidence type="ECO:0000256" key="6">
    <source>
        <dbReference type="ARBA" id="ARBA00023136"/>
    </source>
</evidence>
<evidence type="ECO:0000256" key="7">
    <source>
        <dbReference type="SAM" id="Phobius"/>
    </source>
</evidence>
<dbReference type="PROSITE" id="PS00872">
    <property type="entry name" value="NA_GALACTOSIDE_SYMP"/>
    <property type="match status" value="1"/>
</dbReference>
<feature type="transmembrane region" description="Helical" evidence="7">
    <location>
        <begin position="173"/>
        <end position="194"/>
    </location>
</feature>
<accession>A0A6M2BTB5</accession>
<feature type="transmembrane region" description="Helical" evidence="7">
    <location>
        <begin position="64"/>
        <end position="83"/>
    </location>
</feature>
<feature type="transmembrane region" description="Helical" evidence="7">
    <location>
        <begin position="104"/>
        <end position="123"/>
    </location>
</feature>
<dbReference type="PANTHER" id="PTHR11328:SF28">
    <property type="entry name" value="MAJOR FACILITATOR SUPERFAMILY DOMAIN-CONTAINING PROTEIN 12"/>
    <property type="match status" value="1"/>
</dbReference>
<feature type="transmembrane region" description="Helical" evidence="7">
    <location>
        <begin position="34"/>
        <end position="58"/>
    </location>
</feature>
<dbReference type="PANTHER" id="PTHR11328">
    <property type="entry name" value="MAJOR FACILITATOR SUPERFAMILY DOMAIN-CONTAINING PROTEIN"/>
    <property type="match status" value="1"/>
</dbReference>
<keyword evidence="6 7" id="KW-0472">Membrane</keyword>
<dbReference type="GO" id="GO:0015293">
    <property type="term" value="F:symporter activity"/>
    <property type="evidence" value="ECO:0007669"/>
    <property type="project" value="InterPro"/>
</dbReference>
<feature type="transmembrane region" description="Helical" evidence="7">
    <location>
        <begin position="264"/>
        <end position="286"/>
    </location>
</feature>
<dbReference type="EMBL" id="JAAMOW010000007">
    <property type="protein sequence ID" value="NGY05856.1"/>
    <property type="molecule type" value="Genomic_DNA"/>
</dbReference>
<dbReference type="InterPro" id="IPR036259">
    <property type="entry name" value="MFS_trans_sf"/>
</dbReference>
<dbReference type="AlphaFoldDB" id="A0A6M2BTB5"/>
<dbReference type="InterPro" id="IPR018043">
    <property type="entry name" value="Na/Gal_symport_CS"/>
</dbReference>
<feature type="transmembrane region" description="Helical" evidence="7">
    <location>
        <begin position="454"/>
        <end position="476"/>
    </location>
</feature>
<keyword evidence="3" id="KW-1003">Cell membrane</keyword>
<keyword evidence="4 7" id="KW-0812">Transmembrane</keyword>
<evidence type="ECO:0000256" key="3">
    <source>
        <dbReference type="ARBA" id="ARBA00022475"/>
    </source>
</evidence>
<feature type="transmembrane region" description="Helical" evidence="7">
    <location>
        <begin position="129"/>
        <end position="153"/>
    </location>
</feature>
<name>A0A6M2BTB5_9GAMM</name>
<comment type="caution">
    <text evidence="8">The sequence shown here is derived from an EMBL/GenBank/DDBJ whole genome shotgun (WGS) entry which is preliminary data.</text>
</comment>
<evidence type="ECO:0000313" key="8">
    <source>
        <dbReference type="EMBL" id="NGY05856.1"/>
    </source>
</evidence>
<feature type="transmembrane region" description="Helical" evidence="7">
    <location>
        <begin position="358"/>
        <end position="382"/>
    </location>
</feature>
<dbReference type="GO" id="GO:0006814">
    <property type="term" value="P:sodium ion transport"/>
    <property type="evidence" value="ECO:0007669"/>
    <property type="project" value="InterPro"/>
</dbReference>
<keyword evidence="9" id="KW-1185">Reference proteome</keyword>
<evidence type="ECO:0000256" key="4">
    <source>
        <dbReference type="ARBA" id="ARBA00022692"/>
    </source>
</evidence>
<evidence type="ECO:0000256" key="2">
    <source>
        <dbReference type="ARBA" id="ARBA00009617"/>
    </source>
</evidence>
<feature type="transmembrane region" description="Helical" evidence="7">
    <location>
        <begin position="206"/>
        <end position="225"/>
    </location>
</feature>
<organism evidence="8 9">
    <name type="scientific">Solimonas terrae</name>
    <dbReference type="NCBI Taxonomy" id="1396819"/>
    <lineage>
        <taxon>Bacteria</taxon>
        <taxon>Pseudomonadati</taxon>
        <taxon>Pseudomonadota</taxon>
        <taxon>Gammaproteobacteria</taxon>
        <taxon>Nevskiales</taxon>
        <taxon>Nevskiaceae</taxon>
        <taxon>Solimonas</taxon>
    </lineage>
</organism>
<dbReference type="Gene3D" id="1.20.1250.20">
    <property type="entry name" value="MFS general substrate transporter like domains"/>
    <property type="match status" value="1"/>
</dbReference>
<dbReference type="GO" id="GO:0005886">
    <property type="term" value="C:plasma membrane"/>
    <property type="evidence" value="ECO:0007669"/>
    <property type="project" value="UniProtKB-SubCell"/>
</dbReference>
<evidence type="ECO:0000313" key="9">
    <source>
        <dbReference type="Proteomes" id="UP000472676"/>
    </source>
</evidence>
<keyword evidence="5 7" id="KW-1133">Transmembrane helix</keyword>
<comment type="subcellular location">
    <subcellularLocation>
        <location evidence="1">Cell membrane</location>
        <topology evidence="1">Multi-pass membrane protein</topology>
    </subcellularLocation>
</comment>
<gene>
    <name evidence="8" type="ORF">G7Y85_13870</name>
</gene>
<feature type="transmembrane region" description="Helical" evidence="7">
    <location>
        <begin position="298"/>
        <end position="317"/>
    </location>
</feature>
<comment type="similarity">
    <text evidence="2">Belongs to the sodium:galactoside symporter (TC 2.A.2) family.</text>
</comment>
<sequence>MQAAAVTTSKTPVGSTGAVRAALRSSRLGSGTKLSYAVGAAVEGTISALVNTFLLFYATTVCGLSASLAGVAIAAGLVVDAIADPLIGSLSDNLHSRLGRRLPFMLVGLPMIAASFVAIFSLPDWNQQGALFVLLAFLSIAVRIGVSTFHLPFLTVGAEIVDDHVERSRIMSFCWGFAMIGALSGVVIGFSFFFSGPAGLADRQAYAPFALTLAAIVVIWGSLSCRTVHRTLARQHLPPATPAPLLRRLMPELRELFGNRSFRLLFASSLIFFVAFGMTQALALHANSFFWHLRSGQIQLVTVAFIVGTLVGAPLMAPLIGRLEKKTSVLVGLGGWAAMQALPSSLRLLGALPLEGQALAVFLAAAMSVAGSLMAMAAIAFISMMADAADEHEYLFGARREGLFYAGWAFAGKTAGSIGSLLSGLLLTAIHFPVQETRQAGLDIVLPDAMVRELGFFYGPGAAALSFVGAVFLIRYRLDRATHARMVEELRQRRHDDAAPHLADQIRGSAPASAAFRRGHDEP</sequence>
<feature type="transmembrane region" description="Helical" evidence="7">
    <location>
        <begin position="329"/>
        <end position="346"/>
    </location>
</feature>
<dbReference type="InterPro" id="IPR039672">
    <property type="entry name" value="MFS_2"/>
</dbReference>
<dbReference type="Pfam" id="PF13347">
    <property type="entry name" value="MFS_2"/>
    <property type="match status" value="1"/>
</dbReference>
<protein>
    <submittedName>
        <fullName evidence="8">MFS transporter</fullName>
    </submittedName>
</protein>
<dbReference type="Proteomes" id="UP000472676">
    <property type="component" value="Unassembled WGS sequence"/>
</dbReference>
<dbReference type="GO" id="GO:0008643">
    <property type="term" value="P:carbohydrate transport"/>
    <property type="evidence" value="ECO:0007669"/>
    <property type="project" value="InterPro"/>
</dbReference>
<feature type="transmembrane region" description="Helical" evidence="7">
    <location>
        <begin position="403"/>
        <end position="434"/>
    </location>
</feature>